<evidence type="ECO:0000313" key="2">
    <source>
        <dbReference type="EMBL" id="GAA5504493.1"/>
    </source>
</evidence>
<reference evidence="2 3" key="1">
    <citation type="submission" date="2024-02" db="EMBL/GenBank/DDBJ databases">
        <title>Deinococcus xinjiangensis NBRC 107630.</title>
        <authorList>
            <person name="Ichikawa N."/>
            <person name="Katano-Makiyama Y."/>
            <person name="Hidaka K."/>
        </authorList>
    </citation>
    <scope>NUCLEOTIDE SEQUENCE [LARGE SCALE GENOMIC DNA]</scope>
    <source>
        <strain evidence="2 3">NBRC 107630</strain>
    </source>
</reference>
<proteinExistence type="predicted"/>
<keyword evidence="3" id="KW-1185">Reference proteome</keyword>
<feature type="region of interest" description="Disordered" evidence="1">
    <location>
        <begin position="67"/>
        <end position="87"/>
    </location>
</feature>
<evidence type="ECO:0000256" key="1">
    <source>
        <dbReference type="SAM" id="MobiDB-lite"/>
    </source>
</evidence>
<gene>
    <name evidence="2" type="ORF">Dxin01_04268</name>
</gene>
<sequence>MVLSSQTTMRRTRHTFQTDVAACWGNLAGAAATGAEGCNSPPLPNPSVMLGDTDTGHEATRATLPFWKDEGGGWERSNLSPTGGRQHDREVMSSNGVMLGDDQHAKGAVVLRGATWADRRIAQASQGNQNGCCGVLDLRVLDASDQNLDDSSGPLRDVDNVCQGKGAVRNIWLPKGRVLPADCTASGTWLLIGLHLRETGQKIWITWEVPCYTSTSFRACFFLGLRQGMGAAVIRFKQVKQRLRCKPCVLVFGLGRKLLSVEGCGFGATGNLCEDLRQALPRTRTD</sequence>
<evidence type="ECO:0000313" key="3">
    <source>
        <dbReference type="Proteomes" id="UP001458946"/>
    </source>
</evidence>
<dbReference type="EMBL" id="BAABRN010000138">
    <property type="protein sequence ID" value="GAA5504493.1"/>
    <property type="molecule type" value="Genomic_DNA"/>
</dbReference>
<organism evidence="2 3">
    <name type="scientific">Deinococcus xinjiangensis</name>
    <dbReference type="NCBI Taxonomy" id="457454"/>
    <lineage>
        <taxon>Bacteria</taxon>
        <taxon>Thermotogati</taxon>
        <taxon>Deinococcota</taxon>
        <taxon>Deinococci</taxon>
        <taxon>Deinococcales</taxon>
        <taxon>Deinococcaceae</taxon>
        <taxon>Deinococcus</taxon>
    </lineage>
</organism>
<protein>
    <submittedName>
        <fullName evidence="2">Uncharacterized protein</fullName>
    </submittedName>
</protein>
<name>A0ABP9VH08_9DEIO</name>
<comment type="caution">
    <text evidence="2">The sequence shown here is derived from an EMBL/GenBank/DDBJ whole genome shotgun (WGS) entry which is preliminary data.</text>
</comment>
<dbReference type="Proteomes" id="UP001458946">
    <property type="component" value="Unassembled WGS sequence"/>
</dbReference>
<accession>A0ABP9VH08</accession>